<sequence>MKYKSLSGRLHEHFGFKLLVDGNIKTADNVCCIHCDKSFAYHGSNTSLTYHLQDKHSLEYSKPHFAKSASFSQSTAAGVIYLQADYFDVVLECVHVVERHYSNNVAELYKQSVKDWDITKKIQVLVTDNARNLVSAVNQIGFVHILCLAHSLQLRVLHGFKATDTETLFVKCRKIIGDI</sequence>
<evidence type="ECO:0000256" key="1">
    <source>
        <dbReference type="ARBA" id="ARBA00022723"/>
    </source>
</evidence>
<dbReference type="InterPro" id="IPR036236">
    <property type="entry name" value="Znf_C2H2_sf"/>
</dbReference>
<proteinExistence type="predicted"/>
<name>A0A0L8H915_OCTBM</name>
<keyword evidence="3" id="KW-0862">Zinc</keyword>
<accession>A0A0L8H915</accession>
<dbReference type="InterPro" id="IPR012337">
    <property type="entry name" value="RNaseH-like_sf"/>
</dbReference>
<dbReference type="InterPro" id="IPR003656">
    <property type="entry name" value="Znf_BED"/>
</dbReference>
<organism evidence="5">
    <name type="scientific">Octopus bimaculoides</name>
    <name type="common">California two-spotted octopus</name>
    <dbReference type="NCBI Taxonomy" id="37653"/>
    <lineage>
        <taxon>Eukaryota</taxon>
        <taxon>Metazoa</taxon>
        <taxon>Spiralia</taxon>
        <taxon>Lophotrochozoa</taxon>
        <taxon>Mollusca</taxon>
        <taxon>Cephalopoda</taxon>
        <taxon>Coleoidea</taxon>
        <taxon>Octopodiformes</taxon>
        <taxon>Octopoda</taxon>
        <taxon>Incirrata</taxon>
        <taxon>Octopodidae</taxon>
        <taxon>Octopus</taxon>
    </lineage>
</organism>
<evidence type="ECO:0000313" key="5">
    <source>
        <dbReference type="EMBL" id="KOF85778.1"/>
    </source>
</evidence>
<keyword evidence="2" id="KW-0863">Zinc-finger</keyword>
<protein>
    <recommendedName>
        <fullName evidence="4">BED-type domain-containing protein</fullName>
    </recommendedName>
</protein>
<dbReference type="SUPFAM" id="SSF53098">
    <property type="entry name" value="Ribonuclease H-like"/>
    <property type="match status" value="1"/>
</dbReference>
<evidence type="ECO:0000259" key="4">
    <source>
        <dbReference type="Pfam" id="PF02892"/>
    </source>
</evidence>
<dbReference type="OrthoDB" id="1607513at2759"/>
<feature type="domain" description="BED-type" evidence="4">
    <location>
        <begin position="27"/>
        <end position="57"/>
    </location>
</feature>
<evidence type="ECO:0000256" key="3">
    <source>
        <dbReference type="ARBA" id="ARBA00022833"/>
    </source>
</evidence>
<dbReference type="Pfam" id="PF02892">
    <property type="entry name" value="zf-BED"/>
    <property type="match status" value="1"/>
</dbReference>
<reference evidence="5" key="1">
    <citation type="submission" date="2015-07" db="EMBL/GenBank/DDBJ databases">
        <title>MeaNS - Measles Nucleotide Surveillance Program.</title>
        <authorList>
            <person name="Tran T."/>
            <person name="Druce J."/>
        </authorList>
    </citation>
    <scope>NUCLEOTIDE SEQUENCE</scope>
    <source>
        <strain evidence="5">UCB-OBI-ISO-001</strain>
        <tissue evidence="5">Gonad</tissue>
    </source>
</reference>
<dbReference type="AlphaFoldDB" id="A0A0L8H915"/>
<dbReference type="EMBL" id="KQ418812">
    <property type="protein sequence ID" value="KOF85778.1"/>
    <property type="molecule type" value="Genomic_DNA"/>
</dbReference>
<gene>
    <name evidence="5" type="ORF">OCBIM_22019779mg</name>
</gene>
<dbReference type="SUPFAM" id="SSF57667">
    <property type="entry name" value="beta-beta-alpha zinc fingers"/>
    <property type="match status" value="1"/>
</dbReference>
<evidence type="ECO:0000256" key="2">
    <source>
        <dbReference type="ARBA" id="ARBA00022771"/>
    </source>
</evidence>
<dbReference type="GO" id="GO:0008270">
    <property type="term" value="F:zinc ion binding"/>
    <property type="evidence" value="ECO:0007669"/>
    <property type="project" value="UniProtKB-KW"/>
</dbReference>
<keyword evidence="1" id="KW-0479">Metal-binding</keyword>
<dbReference type="GO" id="GO:0003677">
    <property type="term" value="F:DNA binding"/>
    <property type="evidence" value="ECO:0007669"/>
    <property type="project" value="InterPro"/>
</dbReference>